<dbReference type="InterPro" id="IPR036770">
    <property type="entry name" value="Ankyrin_rpt-contain_sf"/>
</dbReference>
<accession>A0AAV4NCE6</accession>
<evidence type="ECO:0000256" key="9">
    <source>
        <dbReference type="ARBA" id="ARBA00023298"/>
    </source>
</evidence>
<feature type="non-terminal residue" evidence="10">
    <location>
        <position position="57"/>
    </location>
</feature>
<evidence type="ECO:0000256" key="3">
    <source>
        <dbReference type="ARBA" id="ARBA00022483"/>
    </source>
</evidence>
<keyword evidence="8" id="KW-0638">Presynaptic neurotoxin</keyword>
<keyword evidence="11" id="KW-1185">Reference proteome</keyword>
<dbReference type="GO" id="GO:0090729">
    <property type="term" value="F:toxin activity"/>
    <property type="evidence" value="ECO:0007669"/>
    <property type="project" value="UniProtKB-KW"/>
</dbReference>
<keyword evidence="5" id="KW-1052">Target cell membrane</keyword>
<keyword evidence="9" id="KW-0472">Membrane</keyword>
<name>A0AAV4NCE6_CAEEX</name>
<dbReference type="GO" id="GO:0006887">
    <property type="term" value="P:exocytosis"/>
    <property type="evidence" value="ECO:0007669"/>
    <property type="project" value="UniProtKB-KW"/>
</dbReference>
<protein>
    <submittedName>
        <fullName evidence="10">Uncharacterized protein</fullName>
    </submittedName>
</protein>
<evidence type="ECO:0000256" key="2">
    <source>
        <dbReference type="ARBA" id="ARBA00004613"/>
    </source>
</evidence>
<evidence type="ECO:0000256" key="8">
    <source>
        <dbReference type="ARBA" id="ARBA00023028"/>
    </source>
</evidence>
<comment type="subcellular location">
    <subcellularLocation>
        <location evidence="2">Secreted</location>
    </subcellularLocation>
    <subcellularLocation>
        <location evidence="1">Target cell membrane</location>
    </subcellularLocation>
</comment>
<dbReference type="EMBL" id="BPLR01003150">
    <property type="protein sequence ID" value="GIX81636.1"/>
    <property type="molecule type" value="Genomic_DNA"/>
</dbReference>
<gene>
    <name evidence="10" type="ORF">CEXT_427721</name>
</gene>
<reference evidence="10 11" key="1">
    <citation type="submission" date="2021-06" db="EMBL/GenBank/DDBJ databases">
        <title>Caerostris extrusa draft genome.</title>
        <authorList>
            <person name="Kono N."/>
            <person name="Arakawa K."/>
        </authorList>
    </citation>
    <scope>NUCLEOTIDE SEQUENCE [LARGE SCALE GENOMIC DNA]</scope>
</reference>
<evidence type="ECO:0000313" key="11">
    <source>
        <dbReference type="Proteomes" id="UP001054945"/>
    </source>
</evidence>
<evidence type="ECO:0000256" key="7">
    <source>
        <dbReference type="ARBA" id="ARBA00022699"/>
    </source>
</evidence>
<dbReference type="Gene3D" id="1.25.40.20">
    <property type="entry name" value="Ankyrin repeat-containing domain"/>
    <property type="match status" value="1"/>
</dbReference>
<evidence type="ECO:0000256" key="5">
    <source>
        <dbReference type="ARBA" id="ARBA00022537"/>
    </source>
</evidence>
<keyword evidence="7" id="KW-0528">Neurotoxin</keyword>
<keyword evidence="3" id="KW-0268">Exocytosis</keyword>
<dbReference type="AlphaFoldDB" id="A0AAV4NCE6"/>
<evidence type="ECO:0000256" key="1">
    <source>
        <dbReference type="ARBA" id="ARBA00004175"/>
    </source>
</evidence>
<keyword evidence="4" id="KW-0964">Secreted</keyword>
<proteinExistence type="predicted"/>
<dbReference type="GO" id="GO:0044231">
    <property type="term" value="C:host cell presynaptic membrane"/>
    <property type="evidence" value="ECO:0007669"/>
    <property type="project" value="UniProtKB-KW"/>
</dbReference>
<organism evidence="10 11">
    <name type="scientific">Caerostris extrusa</name>
    <name type="common">Bark spider</name>
    <name type="synonym">Caerostris bankana</name>
    <dbReference type="NCBI Taxonomy" id="172846"/>
    <lineage>
        <taxon>Eukaryota</taxon>
        <taxon>Metazoa</taxon>
        <taxon>Ecdysozoa</taxon>
        <taxon>Arthropoda</taxon>
        <taxon>Chelicerata</taxon>
        <taxon>Arachnida</taxon>
        <taxon>Araneae</taxon>
        <taxon>Araneomorphae</taxon>
        <taxon>Entelegynae</taxon>
        <taxon>Araneoidea</taxon>
        <taxon>Araneidae</taxon>
        <taxon>Caerostris</taxon>
    </lineage>
</organism>
<sequence>MLIKHGADVDAISPNKVSPLHDAFYQGTACAEFLLKMVVIPLKMGEHPDTKRVCRTK</sequence>
<evidence type="ECO:0000256" key="6">
    <source>
        <dbReference type="ARBA" id="ARBA00022656"/>
    </source>
</evidence>
<dbReference type="GO" id="GO:0044218">
    <property type="term" value="C:other organism cell membrane"/>
    <property type="evidence" value="ECO:0007669"/>
    <property type="project" value="UniProtKB-KW"/>
</dbReference>
<comment type="caution">
    <text evidence="10">The sequence shown here is derived from an EMBL/GenBank/DDBJ whole genome shotgun (WGS) entry which is preliminary data.</text>
</comment>
<evidence type="ECO:0000313" key="10">
    <source>
        <dbReference type="EMBL" id="GIX81636.1"/>
    </source>
</evidence>
<dbReference type="GO" id="GO:0005576">
    <property type="term" value="C:extracellular region"/>
    <property type="evidence" value="ECO:0007669"/>
    <property type="project" value="UniProtKB-SubCell"/>
</dbReference>
<dbReference type="Proteomes" id="UP001054945">
    <property type="component" value="Unassembled WGS sequence"/>
</dbReference>
<keyword evidence="6" id="KW-0800">Toxin</keyword>
<evidence type="ECO:0000256" key="4">
    <source>
        <dbReference type="ARBA" id="ARBA00022525"/>
    </source>
</evidence>
<dbReference type="SUPFAM" id="SSF48403">
    <property type="entry name" value="Ankyrin repeat"/>
    <property type="match status" value="1"/>
</dbReference>
<keyword evidence="9" id="KW-1053">Target membrane</keyword>